<protein>
    <submittedName>
        <fullName evidence="1">Uncharacterized protein</fullName>
    </submittedName>
</protein>
<keyword evidence="2" id="KW-1185">Reference proteome</keyword>
<organism evidence="1 2">
    <name type="scientific">Taishania pollutisoli</name>
    <dbReference type="NCBI Taxonomy" id="2766479"/>
    <lineage>
        <taxon>Bacteria</taxon>
        <taxon>Pseudomonadati</taxon>
        <taxon>Bacteroidota</taxon>
        <taxon>Flavobacteriia</taxon>
        <taxon>Flavobacteriales</taxon>
        <taxon>Crocinitomicaceae</taxon>
        <taxon>Taishania</taxon>
    </lineage>
</organism>
<dbReference type="EMBL" id="JACVEL010000003">
    <property type="protein sequence ID" value="MBC9811955.1"/>
    <property type="molecule type" value="Genomic_DNA"/>
</dbReference>
<dbReference type="AlphaFoldDB" id="A0A8J6PJ10"/>
<dbReference type="Proteomes" id="UP000652681">
    <property type="component" value="Unassembled WGS sequence"/>
</dbReference>
<accession>A0A8J6PJ10</accession>
<proteinExistence type="predicted"/>
<gene>
    <name evidence="1" type="ORF">H9Y05_05635</name>
</gene>
<name>A0A8J6PJ10_9FLAO</name>
<evidence type="ECO:0000313" key="1">
    <source>
        <dbReference type="EMBL" id="MBC9811955.1"/>
    </source>
</evidence>
<reference evidence="1" key="1">
    <citation type="submission" date="2020-09" db="EMBL/GenBank/DDBJ databases">
        <title>Taishania pollutisoli gen. nov., sp. nov., Isolated from Tetrabromobisphenol A-Contaminated Soil.</title>
        <authorList>
            <person name="Chen Q."/>
        </authorList>
    </citation>
    <scope>NUCLEOTIDE SEQUENCE</scope>
    <source>
        <strain evidence="1">CZZ-1</strain>
    </source>
</reference>
<sequence length="269" mass="32080">MIQKIQRRAIGIINRIRSDFFIFNRIADYEQIIKTARDNNYEVLPLSDFFNDARNNRLAGRKILLIRHDIDSDPAYVLKWLAVNQKYGVRTSFYFRLCTLDYPVMRKVHDQQSDCGYHYEELATIAKRKKILTKKEIEQLYPEIRMEFINNFNKIEQECGFKIRSIASHGDFANRILNTPNREFITEAIMEQCGIDFETYQPEIVTNYSINITDCGYPNLYRGDTSVLQAIDQQYPVIHILIHPKHWRSSWYWNIYENGKRIIEGLKYR</sequence>
<comment type="caution">
    <text evidence="1">The sequence shown here is derived from an EMBL/GenBank/DDBJ whole genome shotgun (WGS) entry which is preliminary data.</text>
</comment>
<dbReference type="RefSeq" id="WP_216713726.1">
    <property type="nucleotide sequence ID" value="NZ_JACVEL010000003.1"/>
</dbReference>
<evidence type="ECO:0000313" key="2">
    <source>
        <dbReference type="Proteomes" id="UP000652681"/>
    </source>
</evidence>